<evidence type="ECO:0000256" key="1">
    <source>
        <dbReference type="SAM" id="MobiDB-lite"/>
    </source>
</evidence>
<feature type="transmembrane region" description="Helical" evidence="2">
    <location>
        <begin position="164"/>
        <end position="182"/>
    </location>
</feature>
<evidence type="ECO:0000256" key="2">
    <source>
        <dbReference type="SAM" id="Phobius"/>
    </source>
</evidence>
<feature type="transmembrane region" description="Helical" evidence="2">
    <location>
        <begin position="307"/>
        <end position="326"/>
    </location>
</feature>
<feature type="transmembrane region" description="Helical" evidence="2">
    <location>
        <begin position="226"/>
        <end position="248"/>
    </location>
</feature>
<dbReference type="AlphaFoldDB" id="A0A0C3S2R4"/>
<feature type="transmembrane region" description="Helical" evidence="2">
    <location>
        <begin position="268"/>
        <end position="286"/>
    </location>
</feature>
<dbReference type="OrthoDB" id="3259324at2759"/>
<feature type="compositionally biased region" description="Polar residues" evidence="1">
    <location>
        <begin position="1"/>
        <end position="17"/>
    </location>
</feature>
<dbReference type="Proteomes" id="UP000053257">
    <property type="component" value="Unassembled WGS sequence"/>
</dbReference>
<feature type="transmembrane region" description="Helical" evidence="2">
    <location>
        <begin position="110"/>
        <end position="129"/>
    </location>
</feature>
<evidence type="ECO:0008006" key="5">
    <source>
        <dbReference type="Google" id="ProtNLM"/>
    </source>
</evidence>
<accession>A0A0C3S2R4</accession>
<gene>
    <name evidence="3" type="ORF">PHLGIDRAFT_102398</name>
</gene>
<dbReference type="EMBL" id="KN840463">
    <property type="protein sequence ID" value="KIP09661.1"/>
    <property type="molecule type" value="Genomic_DNA"/>
</dbReference>
<feature type="transmembrane region" description="Helical" evidence="2">
    <location>
        <begin position="428"/>
        <end position="448"/>
    </location>
</feature>
<keyword evidence="2" id="KW-0812">Transmembrane</keyword>
<feature type="transmembrane region" description="Helical" evidence="2">
    <location>
        <begin position="365"/>
        <end position="384"/>
    </location>
</feature>
<feature type="transmembrane region" description="Helical" evidence="2">
    <location>
        <begin position="83"/>
        <end position="104"/>
    </location>
</feature>
<keyword evidence="2" id="KW-0472">Membrane</keyword>
<dbReference type="STRING" id="745531.A0A0C3S2R4"/>
<dbReference type="HOGENOM" id="CLU_028680_0_0_1"/>
<feature type="transmembrane region" description="Helical" evidence="2">
    <location>
        <begin position="498"/>
        <end position="519"/>
    </location>
</feature>
<sequence>MSTSFEQPITSRPPSRSDSFEDGPRSPSNEFDSEAALILVSDHEQTDDMDAASFGFSSDEERDEEDSFQQAPSSTAPLSSISVFLYLISPLLKLGALLSTFEVARLPLKLALPGLFFFACLCAFSRQIWYMLSRYVRRTDIEEIFLESFARGRGKEQRRYNIRMTVRFSIALLRVLLVAVYLQSCADVLVRYLPERLFVPQRFVATTVLALLIMPLCFAPSLSSNLVLYPTWLSVATYVAWFACTVYAHAKGMFFSPKELHPPALWQGLSIIAFTYTTSHTIPLYAALRGTYQPGLPKPKRSQTFKILSLLSIVIATALIVPTILFNSQASPVSCFSPLFWNHMMRLIQFALQTTQETPKALVDAMSFLSLATLLLGIPSIFAMSPTLPVPLAIRRRTSLPVSKMALFVITYLMSYLYDGWARAMCNVLLVLAFLGTFTVPALVHIVLHNFRRPLSIVMPTTPAAPSHPSLNHSDSYNDELLQRKERTLQRRRFARRILWDIGVWTLLIPVSGGGLVWVGGRLLGKW</sequence>
<feature type="region of interest" description="Disordered" evidence="1">
    <location>
        <begin position="1"/>
        <end position="32"/>
    </location>
</feature>
<feature type="transmembrane region" description="Helical" evidence="2">
    <location>
        <begin position="202"/>
        <end position="219"/>
    </location>
</feature>
<keyword evidence="2" id="KW-1133">Transmembrane helix</keyword>
<keyword evidence="4" id="KW-1185">Reference proteome</keyword>
<reference evidence="3 4" key="1">
    <citation type="journal article" date="2014" name="PLoS Genet.">
        <title>Analysis of the Phlebiopsis gigantea genome, transcriptome and secretome provides insight into its pioneer colonization strategies of wood.</title>
        <authorList>
            <person name="Hori C."/>
            <person name="Ishida T."/>
            <person name="Igarashi K."/>
            <person name="Samejima M."/>
            <person name="Suzuki H."/>
            <person name="Master E."/>
            <person name="Ferreira P."/>
            <person name="Ruiz-Duenas F.J."/>
            <person name="Held B."/>
            <person name="Canessa P."/>
            <person name="Larrondo L.F."/>
            <person name="Schmoll M."/>
            <person name="Druzhinina I.S."/>
            <person name="Kubicek C.P."/>
            <person name="Gaskell J.A."/>
            <person name="Kersten P."/>
            <person name="St John F."/>
            <person name="Glasner J."/>
            <person name="Sabat G."/>
            <person name="Splinter BonDurant S."/>
            <person name="Syed K."/>
            <person name="Yadav J."/>
            <person name="Mgbeahuruike A.C."/>
            <person name="Kovalchuk A."/>
            <person name="Asiegbu F.O."/>
            <person name="Lackner G."/>
            <person name="Hoffmeister D."/>
            <person name="Rencoret J."/>
            <person name="Gutierrez A."/>
            <person name="Sun H."/>
            <person name="Lindquist E."/>
            <person name="Barry K."/>
            <person name="Riley R."/>
            <person name="Grigoriev I.V."/>
            <person name="Henrissat B."/>
            <person name="Kues U."/>
            <person name="Berka R.M."/>
            <person name="Martinez A.T."/>
            <person name="Covert S.F."/>
            <person name="Blanchette R.A."/>
            <person name="Cullen D."/>
        </authorList>
    </citation>
    <scope>NUCLEOTIDE SEQUENCE [LARGE SCALE GENOMIC DNA]</scope>
    <source>
        <strain evidence="3 4">11061_1 CR5-6</strain>
    </source>
</reference>
<protein>
    <recommendedName>
        <fullName evidence="5">Amino acid transporter transmembrane domain-containing protein</fullName>
    </recommendedName>
</protein>
<evidence type="ECO:0000313" key="4">
    <source>
        <dbReference type="Proteomes" id="UP000053257"/>
    </source>
</evidence>
<name>A0A0C3S2R4_PHLG1</name>
<proteinExistence type="predicted"/>
<evidence type="ECO:0000313" key="3">
    <source>
        <dbReference type="EMBL" id="KIP09661.1"/>
    </source>
</evidence>
<feature type="transmembrane region" description="Helical" evidence="2">
    <location>
        <begin position="405"/>
        <end position="422"/>
    </location>
</feature>
<organism evidence="3 4">
    <name type="scientific">Phlebiopsis gigantea (strain 11061_1 CR5-6)</name>
    <name type="common">White-rot fungus</name>
    <name type="synonym">Peniophora gigantea</name>
    <dbReference type="NCBI Taxonomy" id="745531"/>
    <lineage>
        <taxon>Eukaryota</taxon>
        <taxon>Fungi</taxon>
        <taxon>Dikarya</taxon>
        <taxon>Basidiomycota</taxon>
        <taxon>Agaricomycotina</taxon>
        <taxon>Agaricomycetes</taxon>
        <taxon>Polyporales</taxon>
        <taxon>Phanerochaetaceae</taxon>
        <taxon>Phlebiopsis</taxon>
    </lineage>
</organism>